<dbReference type="Pfam" id="PF07093">
    <property type="entry name" value="SGT1"/>
    <property type="match status" value="1"/>
</dbReference>
<feature type="region of interest" description="Disordered" evidence="1">
    <location>
        <begin position="403"/>
        <end position="422"/>
    </location>
</feature>
<feature type="compositionally biased region" description="Acidic residues" evidence="1">
    <location>
        <begin position="623"/>
        <end position="632"/>
    </location>
</feature>
<gene>
    <name evidence="2" type="ORF">L249_7471</name>
</gene>
<comment type="caution">
    <text evidence="2">The sequence shown here is derived from an EMBL/GenBank/DDBJ whole genome shotgun (WGS) entry which is preliminary data.</text>
</comment>
<feature type="region of interest" description="Disordered" evidence="1">
    <location>
        <begin position="555"/>
        <end position="581"/>
    </location>
</feature>
<evidence type="ECO:0000313" key="3">
    <source>
        <dbReference type="Proteomes" id="UP000253664"/>
    </source>
</evidence>
<feature type="compositionally biased region" description="Acidic residues" evidence="1">
    <location>
        <begin position="454"/>
        <end position="468"/>
    </location>
</feature>
<dbReference type="Proteomes" id="UP000253664">
    <property type="component" value="Unassembled WGS sequence"/>
</dbReference>
<feature type="compositionally biased region" description="Polar residues" evidence="1">
    <location>
        <begin position="492"/>
        <end position="508"/>
    </location>
</feature>
<dbReference type="OrthoDB" id="27237at2759"/>
<dbReference type="EMBL" id="LKCN02000010">
    <property type="protein sequence ID" value="RCI11445.1"/>
    <property type="molecule type" value="Genomic_DNA"/>
</dbReference>
<organism evidence="2 3">
    <name type="scientific">Ophiocordyceps polyrhachis-furcata BCC 54312</name>
    <dbReference type="NCBI Taxonomy" id="1330021"/>
    <lineage>
        <taxon>Eukaryota</taxon>
        <taxon>Fungi</taxon>
        <taxon>Dikarya</taxon>
        <taxon>Ascomycota</taxon>
        <taxon>Pezizomycotina</taxon>
        <taxon>Sordariomycetes</taxon>
        <taxon>Hypocreomycetidae</taxon>
        <taxon>Hypocreales</taxon>
        <taxon>Ophiocordycipitaceae</taxon>
        <taxon>Ophiocordyceps</taxon>
    </lineage>
</organism>
<dbReference type="PANTHER" id="PTHR13060">
    <property type="entry name" value="SGT1 PROTEIN HSGT1 SUPPRESSOR OF GCR2"/>
    <property type="match status" value="1"/>
</dbReference>
<feature type="region of interest" description="Disordered" evidence="1">
    <location>
        <begin position="442"/>
        <end position="473"/>
    </location>
</feature>
<evidence type="ECO:0000256" key="1">
    <source>
        <dbReference type="SAM" id="MobiDB-lite"/>
    </source>
</evidence>
<accession>A0A367LAK3</accession>
<dbReference type="PANTHER" id="PTHR13060:SF0">
    <property type="entry name" value="PROTEIN ECDYSONELESS HOMOLOG"/>
    <property type="match status" value="1"/>
</dbReference>
<reference evidence="2 3" key="1">
    <citation type="journal article" date="2015" name="BMC Genomics">
        <title>Insights from the genome of Ophiocordyceps polyrhachis-furcata to pathogenicity and host specificity in insect fungi.</title>
        <authorList>
            <person name="Wichadakul D."/>
            <person name="Kobmoo N."/>
            <person name="Ingsriswang S."/>
            <person name="Tangphatsornruang S."/>
            <person name="Chantasingh D."/>
            <person name="Luangsa-ard J.J."/>
            <person name="Eurwilaichitr L."/>
        </authorList>
    </citation>
    <scope>NUCLEOTIDE SEQUENCE [LARGE SCALE GENOMIC DNA]</scope>
    <source>
        <strain evidence="2 3">BCC 54312</strain>
    </source>
</reference>
<keyword evidence="3" id="KW-1185">Reference proteome</keyword>
<dbReference type="AlphaFoldDB" id="A0A367LAK3"/>
<evidence type="ECO:0000313" key="2">
    <source>
        <dbReference type="EMBL" id="RCI11445.1"/>
    </source>
</evidence>
<feature type="region of interest" description="Disordered" evidence="1">
    <location>
        <begin position="606"/>
        <end position="632"/>
    </location>
</feature>
<dbReference type="GO" id="GO:0005634">
    <property type="term" value="C:nucleus"/>
    <property type="evidence" value="ECO:0007669"/>
    <property type="project" value="TreeGrafter"/>
</dbReference>
<dbReference type="InterPro" id="IPR010770">
    <property type="entry name" value="Ecd"/>
</dbReference>
<sequence>MNSQPVRLQAIVMPETNRSEEGEGDEETLLSLPKTIPENSVEYWLFLLNHDEKENDADLEALHQAADDLSQSLTEDYIWQRDHFQLELKEEDGTRCLYGITDYGDAIEDEWLIVYILRRMTEAQANLWVRVADTDGEFLLIEAANVVPDWLSPGMDQNRAWIHDGKLLIIPCESNGSNGSRPQTISLPKAVEFIRLRSAEILHSPFIQEEAFFRLGKYPTHISDSAHCSLVTIPRKLAYILHVLPKSLAPAVEYFYLRDPLSLQPIMSTSASLAFPTNDLVTLSVRFSRVLFAQLKSQHFDPPPMWQRVLRNAVLTAAPDDRERIARLETGMKLTTGFEILIATAGEDRRKVVQQVEALMKELPEGDNEMLPTDEEMKSWRDFNRNDGEAWMDINYEDFERELDGKPRRHTGGDRAGFGDAGTETDLRKIVSRFEAFLNDERAGLDGADMDNSKDDDDEETEDEDSEFEDKVVGFDEEAFSSIMRNMLGLPTANSSSADAEGPNSTLTRRGEKDAATQEDGEIQELSIQMENELRNHGALKYDDANAKQLAVDNGSRSVGKGKELERRCSTTGTVEDEEGDDSEVQIDYILARNLLESFKSQAGLAGPTGNVLGMMGFRLPRDDDDEGGEDD</sequence>
<name>A0A367LAK3_9HYPO</name>
<feature type="region of interest" description="Disordered" evidence="1">
    <location>
        <begin position="491"/>
        <end position="520"/>
    </location>
</feature>
<dbReference type="STRING" id="1330021.A0A367LAK3"/>
<proteinExistence type="predicted"/>
<protein>
    <submittedName>
        <fullName evidence="2">Uncharacterized protein</fullName>
    </submittedName>
</protein>